<evidence type="ECO:0000256" key="1">
    <source>
        <dbReference type="ARBA" id="ARBA00022598"/>
    </source>
</evidence>
<gene>
    <name evidence="3" type="ORF">LSAT_V11C300151270</name>
</gene>
<organism evidence="3 4">
    <name type="scientific">Lactuca sativa</name>
    <name type="common">Garden lettuce</name>
    <dbReference type="NCBI Taxonomy" id="4236"/>
    <lineage>
        <taxon>Eukaryota</taxon>
        <taxon>Viridiplantae</taxon>
        <taxon>Streptophyta</taxon>
        <taxon>Embryophyta</taxon>
        <taxon>Tracheophyta</taxon>
        <taxon>Spermatophyta</taxon>
        <taxon>Magnoliopsida</taxon>
        <taxon>eudicotyledons</taxon>
        <taxon>Gunneridae</taxon>
        <taxon>Pentapetalae</taxon>
        <taxon>asterids</taxon>
        <taxon>campanulids</taxon>
        <taxon>Asterales</taxon>
        <taxon>Asteraceae</taxon>
        <taxon>Cichorioideae</taxon>
        <taxon>Cichorieae</taxon>
        <taxon>Lactucinae</taxon>
        <taxon>Lactuca</taxon>
    </lineage>
</organism>
<dbReference type="Proteomes" id="UP000235145">
    <property type="component" value="Unassembled WGS sequence"/>
</dbReference>
<evidence type="ECO:0000313" key="4">
    <source>
        <dbReference type="Proteomes" id="UP000235145"/>
    </source>
</evidence>
<dbReference type="SUPFAM" id="SSF56801">
    <property type="entry name" value="Acetyl-CoA synthetase-like"/>
    <property type="match status" value="1"/>
</dbReference>
<keyword evidence="2" id="KW-1133">Transmembrane helix</keyword>
<feature type="transmembrane region" description="Helical" evidence="2">
    <location>
        <begin position="59"/>
        <end position="78"/>
    </location>
</feature>
<accession>A0A9R1W6U8</accession>
<keyword evidence="2" id="KW-0812">Transmembrane</keyword>
<evidence type="ECO:0008006" key="5">
    <source>
        <dbReference type="Google" id="ProtNLM"/>
    </source>
</evidence>
<sequence>MVDSDGWLRTGDLCYFDNEGFLFIVDRLKELIKYKGYQLYKNGCKKYAANIEEVKSGNYMRFVFSVRMVLVLCYIHYINPTYTVH</sequence>
<comment type="caution">
    <text evidence="3">The sequence shown here is derived from an EMBL/GenBank/DDBJ whole genome shotgun (WGS) entry which is preliminary data.</text>
</comment>
<dbReference type="GO" id="GO:0016874">
    <property type="term" value="F:ligase activity"/>
    <property type="evidence" value="ECO:0007669"/>
    <property type="project" value="UniProtKB-KW"/>
</dbReference>
<dbReference type="EMBL" id="NBSK02000003">
    <property type="protein sequence ID" value="KAJ0216983.1"/>
    <property type="molecule type" value="Genomic_DNA"/>
</dbReference>
<name>A0A9R1W6U8_LACSA</name>
<dbReference type="InterPro" id="IPR042099">
    <property type="entry name" value="ANL_N_sf"/>
</dbReference>
<dbReference type="PANTHER" id="PTHR24096:SF362">
    <property type="entry name" value="4-COUMARATE--COA LIGASE-LIKE 9"/>
    <property type="match status" value="1"/>
</dbReference>
<dbReference type="AlphaFoldDB" id="A0A9R1W6U8"/>
<reference evidence="3 4" key="1">
    <citation type="journal article" date="2017" name="Nat. Commun.">
        <title>Genome assembly with in vitro proximity ligation data and whole-genome triplication in lettuce.</title>
        <authorList>
            <person name="Reyes-Chin-Wo S."/>
            <person name="Wang Z."/>
            <person name="Yang X."/>
            <person name="Kozik A."/>
            <person name="Arikit S."/>
            <person name="Song C."/>
            <person name="Xia L."/>
            <person name="Froenicke L."/>
            <person name="Lavelle D.O."/>
            <person name="Truco M.J."/>
            <person name="Xia R."/>
            <person name="Zhu S."/>
            <person name="Xu C."/>
            <person name="Xu H."/>
            <person name="Xu X."/>
            <person name="Cox K."/>
            <person name="Korf I."/>
            <person name="Meyers B.C."/>
            <person name="Michelmore R.W."/>
        </authorList>
    </citation>
    <scope>NUCLEOTIDE SEQUENCE [LARGE SCALE GENOMIC DNA]</scope>
    <source>
        <strain evidence="4">cv. Salinas</strain>
        <tissue evidence="3">Seedlings</tissue>
    </source>
</reference>
<protein>
    <recommendedName>
        <fullName evidence="5">AMP-dependent synthetase/ligase domain-containing protein</fullName>
    </recommendedName>
</protein>
<proteinExistence type="predicted"/>
<dbReference type="PANTHER" id="PTHR24096">
    <property type="entry name" value="LONG-CHAIN-FATTY-ACID--COA LIGASE"/>
    <property type="match status" value="1"/>
</dbReference>
<evidence type="ECO:0000256" key="2">
    <source>
        <dbReference type="SAM" id="Phobius"/>
    </source>
</evidence>
<evidence type="ECO:0000313" key="3">
    <source>
        <dbReference type="EMBL" id="KAJ0216983.1"/>
    </source>
</evidence>
<keyword evidence="4" id="KW-1185">Reference proteome</keyword>
<keyword evidence="2" id="KW-0472">Membrane</keyword>
<dbReference type="Gene3D" id="3.40.50.12780">
    <property type="entry name" value="N-terminal domain of ligase-like"/>
    <property type="match status" value="1"/>
</dbReference>
<keyword evidence="1" id="KW-0436">Ligase</keyword>